<proteinExistence type="predicted"/>
<evidence type="ECO:0000313" key="2">
    <source>
        <dbReference type="Proteomes" id="UP000237000"/>
    </source>
</evidence>
<name>A0A2P5FZS8_TREOI</name>
<reference evidence="2" key="1">
    <citation type="submission" date="2016-06" db="EMBL/GenBank/DDBJ databases">
        <title>Parallel loss of symbiosis genes in relatives of nitrogen-fixing non-legume Parasponia.</title>
        <authorList>
            <person name="Van Velzen R."/>
            <person name="Holmer R."/>
            <person name="Bu F."/>
            <person name="Rutten L."/>
            <person name="Van Zeijl A."/>
            <person name="Liu W."/>
            <person name="Santuari L."/>
            <person name="Cao Q."/>
            <person name="Sharma T."/>
            <person name="Shen D."/>
            <person name="Roswanjaya Y."/>
            <person name="Wardhani T."/>
            <person name="Kalhor M.S."/>
            <person name="Jansen J."/>
            <person name="Van den Hoogen J."/>
            <person name="Gungor B."/>
            <person name="Hartog M."/>
            <person name="Hontelez J."/>
            <person name="Verver J."/>
            <person name="Yang W.-C."/>
            <person name="Schijlen E."/>
            <person name="Repin R."/>
            <person name="Schilthuizen M."/>
            <person name="Schranz E."/>
            <person name="Heidstra R."/>
            <person name="Miyata K."/>
            <person name="Fedorova E."/>
            <person name="Kohlen W."/>
            <person name="Bisseling T."/>
            <person name="Smit S."/>
            <person name="Geurts R."/>
        </authorList>
    </citation>
    <scope>NUCLEOTIDE SEQUENCE [LARGE SCALE GENOMIC DNA]</scope>
    <source>
        <strain evidence="2">cv. RG33-2</strain>
    </source>
</reference>
<protein>
    <submittedName>
        <fullName evidence="1">Uncharacterized protein</fullName>
    </submittedName>
</protein>
<dbReference type="AlphaFoldDB" id="A0A2P5FZS8"/>
<evidence type="ECO:0000313" key="1">
    <source>
        <dbReference type="EMBL" id="POO03282.1"/>
    </source>
</evidence>
<keyword evidence="2" id="KW-1185">Reference proteome</keyword>
<dbReference type="Proteomes" id="UP000237000">
    <property type="component" value="Unassembled WGS sequence"/>
</dbReference>
<sequence>MSYSYGSGAFGGQATTASSLVVPKKGQCSAHMHSYQVPLQTTVTFKTDTLINTYGLISPTTSTLKIDTLINTYGLVGTQADCWLGSSDEIDLSDPSSCLYALRNDMESGSQDALADSYFV</sequence>
<gene>
    <name evidence="1" type="ORF">TorRG33x02_013430</name>
</gene>
<organism evidence="1 2">
    <name type="scientific">Trema orientale</name>
    <name type="common">Charcoal tree</name>
    <name type="synonym">Celtis orientalis</name>
    <dbReference type="NCBI Taxonomy" id="63057"/>
    <lineage>
        <taxon>Eukaryota</taxon>
        <taxon>Viridiplantae</taxon>
        <taxon>Streptophyta</taxon>
        <taxon>Embryophyta</taxon>
        <taxon>Tracheophyta</taxon>
        <taxon>Spermatophyta</taxon>
        <taxon>Magnoliopsida</taxon>
        <taxon>eudicotyledons</taxon>
        <taxon>Gunneridae</taxon>
        <taxon>Pentapetalae</taxon>
        <taxon>rosids</taxon>
        <taxon>fabids</taxon>
        <taxon>Rosales</taxon>
        <taxon>Cannabaceae</taxon>
        <taxon>Trema</taxon>
    </lineage>
</organism>
<accession>A0A2P5FZS8</accession>
<comment type="caution">
    <text evidence="1">The sequence shown here is derived from an EMBL/GenBank/DDBJ whole genome shotgun (WGS) entry which is preliminary data.</text>
</comment>
<dbReference type="InParanoid" id="A0A2P5FZS8"/>
<dbReference type="EMBL" id="JXTC01000003">
    <property type="protein sequence ID" value="POO03282.1"/>
    <property type="molecule type" value="Genomic_DNA"/>
</dbReference>